<protein>
    <submittedName>
        <fullName evidence="2">Uncharacterized protein</fullName>
    </submittedName>
</protein>
<dbReference type="EMBL" id="KN846958">
    <property type="protein sequence ID" value="KIW68084.1"/>
    <property type="molecule type" value="Genomic_DNA"/>
</dbReference>
<evidence type="ECO:0000256" key="1">
    <source>
        <dbReference type="SAM" id="MobiDB-lite"/>
    </source>
</evidence>
<organism evidence="2 3">
    <name type="scientific">Phialophora macrospora</name>
    <dbReference type="NCBI Taxonomy" id="1851006"/>
    <lineage>
        <taxon>Eukaryota</taxon>
        <taxon>Fungi</taxon>
        <taxon>Dikarya</taxon>
        <taxon>Ascomycota</taxon>
        <taxon>Pezizomycotina</taxon>
        <taxon>Eurotiomycetes</taxon>
        <taxon>Chaetothyriomycetidae</taxon>
        <taxon>Chaetothyriales</taxon>
        <taxon>Herpotrichiellaceae</taxon>
        <taxon>Phialophora</taxon>
    </lineage>
</organism>
<keyword evidence="3" id="KW-1185">Reference proteome</keyword>
<feature type="compositionally biased region" description="Polar residues" evidence="1">
    <location>
        <begin position="193"/>
        <end position="212"/>
    </location>
</feature>
<evidence type="ECO:0000313" key="3">
    <source>
        <dbReference type="Proteomes" id="UP000054266"/>
    </source>
</evidence>
<evidence type="ECO:0000313" key="2">
    <source>
        <dbReference type="EMBL" id="KIW68084.1"/>
    </source>
</evidence>
<accession>A0A0D2G863</accession>
<reference evidence="2 3" key="1">
    <citation type="submission" date="2015-01" db="EMBL/GenBank/DDBJ databases">
        <title>The Genome Sequence of Capronia semiimmersa CBS27337.</title>
        <authorList>
            <consortium name="The Broad Institute Genomics Platform"/>
            <person name="Cuomo C."/>
            <person name="de Hoog S."/>
            <person name="Gorbushina A."/>
            <person name="Stielow B."/>
            <person name="Teixiera M."/>
            <person name="Abouelleil A."/>
            <person name="Chapman S.B."/>
            <person name="Priest M."/>
            <person name="Young S.K."/>
            <person name="Wortman J."/>
            <person name="Nusbaum C."/>
            <person name="Birren B."/>
        </authorList>
    </citation>
    <scope>NUCLEOTIDE SEQUENCE [LARGE SCALE GENOMIC DNA]</scope>
    <source>
        <strain evidence="2 3">CBS 27337</strain>
    </source>
</reference>
<dbReference type="HOGENOM" id="CLU_085104_0_0_1"/>
<feature type="compositionally biased region" description="Low complexity" evidence="1">
    <location>
        <begin position="218"/>
        <end position="227"/>
    </location>
</feature>
<gene>
    <name evidence="2" type="ORF">PV04_04052</name>
</gene>
<dbReference type="Proteomes" id="UP000054266">
    <property type="component" value="Unassembled WGS sequence"/>
</dbReference>
<sequence length="285" mass="30715">MFTVFCRSAPPSTSFSLLSTTHAQKHGSLLVTFVRTTHSSLSASFSSSSTIGSISKVSMKWTTEEQFKLLRTALICNPSFKINAKAVAEVWPAEKDGERPTERAVKERFRAIMASAHDVQSLRQTEPSPSKAEKVKDTKDTSSVLSSAPPATPSRKGQAKAPNSTAKTPTGGSKRNRRDRPIFTSDAEMGSDAETSSGSETQLAPTPPSTRTLRVRKAGAAAAAAAAFPTTGEDSDKESDASTQEYGDGYSDEEYDFEEERRKKAAKKAKEAKLAARRASRASRN</sequence>
<feature type="compositionally biased region" description="Polar residues" evidence="1">
    <location>
        <begin position="161"/>
        <end position="173"/>
    </location>
</feature>
<proteinExistence type="predicted"/>
<feature type="compositionally biased region" description="Basic and acidic residues" evidence="1">
    <location>
        <begin position="131"/>
        <end position="140"/>
    </location>
</feature>
<name>A0A0D2G863_9EURO</name>
<feature type="region of interest" description="Disordered" evidence="1">
    <location>
        <begin position="115"/>
        <end position="285"/>
    </location>
</feature>
<dbReference type="AlphaFoldDB" id="A0A0D2G863"/>
<feature type="compositionally biased region" description="Basic residues" evidence="1">
    <location>
        <begin position="275"/>
        <end position="285"/>
    </location>
</feature>